<dbReference type="AlphaFoldDB" id="A0AA42BTR6"/>
<dbReference type="Pfam" id="PF08223">
    <property type="entry name" value="PaaX_C"/>
    <property type="match status" value="1"/>
</dbReference>
<dbReference type="InterPro" id="IPR013225">
    <property type="entry name" value="PaaX_C"/>
</dbReference>
<reference evidence="4" key="1">
    <citation type="submission" date="2022-08" db="EMBL/GenBank/DDBJ databases">
        <authorList>
            <person name="Deng Y."/>
            <person name="Han X.-F."/>
            <person name="Zhang Y.-Q."/>
        </authorList>
    </citation>
    <scope>NUCLEOTIDE SEQUENCE</scope>
    <source>
        <strain evidence="4">CPCC 203407</strain>
    </source>
</reference>
<protein>
    <submittedName>
        <fullName evidence="4">PaaX family transcriptional regulator</fullName>
    </submittedName>
</protein>
<sequence>MTDISQSPGTSAARASRTILVGFLGSIVRRMGNWMPIAGAVELMGQCGLDESSVRTAIFRLKQRGWLVPEARSRAKGYLLTDLALESLAAGDEIVWHARQAANLDDGWCVVNFSVPESARAKRHKLRAHLAALGFGNIGSGVWIAPARMLDAAKRAIEELDLTGQSAVFVGDYAGGQELDELLRNGWDLPEIDQRYRDFIDDHLERAEALEASGSIDGEDAFVTYVTVINQWRKLPFRDPGLPREILGDDWSAPAAGVLFERMVTLLEGRALAHAASHWPSTSVTDT</sequence>
<dbReference type="InterPro" id="IPR011965">
    <property type="entry name" value="PaaX_trns_reg"/>
</dbReference>
<name>A0AA42BTR6_9MICO</name>
<accession>A0AA42BTR6</accession>
<dbReference type="Gene3D" id="1.10.10.10">
    <property type="entry name" value="Winged helix-like DNA-binding domain superfamily/Winged helix DNA-binding domain"/>
    <property type="match status" value="1"/>
</dbReference>
<dbReference type="Pfam" id="PF20803">
    <property type="entry name" value="PaaX_M"/>
    <property type="match status" value="1"/>
</dbReference>
<keyword evidence="5" id="KW-1185">Reference proteome</keyword>
<gene>
    <name evidence="4" type="ORF">N1028_12555</name>
</gene>
<dbReference type="PANTHER" id="PTHR30319">
    <property type="entry name" value="PHENYLACETIC ACID REGULATOR-RELATED TRANSCRIPTIONAL REPRESSOR"/>
    <property type="match status" value="1"/>
</dbReference>
<feature type="domain" description="Transcriptional repressor PaaX-like N-terminal" evidence="1">
    <location>
        <begin position="17"/>
        <end position="82"/>
    </location>
</feature>
<evidence type="ECO:0000313" key="4">
    <source>
        <dbReference type="EMBL" id="MCS5726725.1"/>
    </source>
</evidence>
<feature type="domain" description="Transcriptional repressor PaaX-like C-terminal" evidence="2">
    <location>
        <begin position="187"/>
        <end position="276"/>
    </location>
</feature>
<comment type="caution">
    <text evidence="4">The sequence shown here is derived from an EMBL/GenBank/DDBJ whole genome shotgun (WGS) entry which is preliminary data.</text>
</comment>
<dbReference type="PANTHER" id="PTHR30319:SF1">
    <property type="entry name" value="TRANSCRIPTIONAL REPRESSOR PAAX"/>
    <property type="match status" value="1"/>
</dbReference>
<dbReference type="InterPro" id="IPR048846">
    <property type="entry name" value="PaaX-like_central"/>
</dbReference>
<dbReference type="InterPro" id="IPR012906">
    <property type="entry name" value="PaaX-like_N"/>
</dbReference>
<evidence type="ECO:0000259" key="1">
    <source>
        <dbReference type="Pfam" id="PF07848"/>
    </source>
</evidence>
<dbReference type="Pfam" id="PF07848">
    <property type="entry name" value="PaaX"/>
    <property type="match status" value="1"/>
</dbReference>
<dbReference type="GO" id="GO:0006351">
    <property type="term" value="P:DNA-templated transcription"/>
    <property type="evidence" value="ECO:0007669"/>
    <property type="project" value="InterPro"/>
</dbReference>
<dbReference type="Proteomes" id="UP001165587">
    <property type="component" value="Unassembled WGS sequence"/>
</dbReference>
<feature type="domain" description="Transcriptional repressor PaaX-like central Cas2-like" evidence="3">
    <location>
        <begin position="102"/>
        <end position="182"/>
    </location>
</feature>
<evidence type="ECO:0000313" key="5">
    <source>
        <dbReference type="Proteomes" id="UP001165587"/>
    </source>
</evidence>
<dbReference type="RefSeq" id="WP_259529452.1">
    <property type="nucleotide sequence ID" value="NZ_JANLCK010000006.1"/>
</dbReference>
<dbReference type="Gene3D" id="3.30.70.2650">
    <property type="match status" value="1"/>
</dbReference>
<evidence type="ECO:0000259" key="2">
    <source>
        <dbReference type="Pfam" id="PF08223"/>
    </source>
</evidence>
<dbReference type="PIRSF" id="PIRSF020623">
    <property type="entry name" value="PaaX"/>
    <property type="match status" value="1"/>
</dbReference>
<dbReference type="InterPro" id="IPR036388">
    <property type="entry name" value="WH-like_DNA-bd_sf"/>
</dbReference>
<dbReference type="EMBL" id="JANLCK010000006">
    <property type="protein sequence ID" value="MCS5726725.1"/>
    <property type="molecule type" value="Genomic_DNA"/>
</dbReference>
<evidence type="ECO:0000259" key="3">
    <source>
        <dbReference type="Pfam" id="PF20803"/>
    </source>
</evidence>
<proteinExistence type="predicted"/>
<dbReference type="Gene3D" id="1.20.58.1460">
    <property type="match status" value="1"/>
</dbReference>
<organism evidence="4 5">
    <name type="scientific">Herbiconiux oxytropis</name>
    <dbReference type="NCBI Taxonomy" id="2970915"/>
    <lineage>
        <taxon>Bacteria</taxon>
        <taxon>Bacillati</taxon>
        <taxon>Actinomycetota</taxon>
        <taxon>Actinomycetes</taxon>
        <taxon>Micrococcales</taxon>
        <taxon>Microbacteriaceae</taxon>
        <taxon>Herbiconiux</taxon>
    </lineage>
</organism>